<dbReference type="GO" id="GO:0004653">
    <property type="term" value="F:polypeptide N-acetylgalactosaminyltransferase activity"/>
    <property type="evidence" value="ECO:0007669"/>
    <property type="project" value="UniProtKB-EC"/>
</dbReference>
<feature type="domain" description="Glycosyltransferase 2-like" evidence="4">
    <location>
        <begin position="5"/>
        <end position="179"/>
    </location>
</feature>
<dbReference type="InterPro" id="IPR029044">
    <property type="entry name" value="Nucleotide-diphossugar_trans"/>
</dbReference>
<keyword evidence="3 5" id="KW-0808">Transferase</keyword>
<proteinExistence type="inferred from homology"/>
<organism evidence="5 6">
    <name type="scientific">Capnocytophaga canimorsus</name>
    <dbReference type="NCBI Taxonomy" id="28188"/>
    <lineage>
        <taxon>Bacteria</taxon>
        <taxon>Pseudomonadati</taxon>
        <taxon>Bacteroidota</taxon>
        <taxon>Flavobacteriia</taxon>
        <taxon>Flavobacteriales</taxon>
        <taxon>Flavobacteriaceae</taxon>
        <taxon>Capnocytophaga</taxon>
    </lineage>
</organism>
<dbReference type="CDD" id="cd04186">
    <property type="entry name" value="GT_2_like_c"/>
    <property type="match status" value="1"/>
</dbReference>
<reference evidence="6" key="1">
    <citation type="submission" date="2015-01" db="EMBL/GenBank/DDBJ databases">
        <authorList>
            <person name="MANFREDI Pablo"/>
        </authorList>
    </citation>
    <scope>NUCLEOTIDE SEQUENCE [LARGE SCALE GENOMIC DNA]</scope>
    <source>
        <strain evidence="6">Cc11</strain>
    </source>
</reference>
<protein>
    <submittedName>
        <fullName evidence="5">Glycosyltransferase</fullName>
        <ecNumber evidence="5">2.4.1.41</ecNumber>
    </submittedName>
</protein>
<evidence type="ECO:0000259" key="4">
    <source>
        <dbReference type="Pfam" id="PF00535"/>
    </source>
</evidence>
<dbReference type="Pfam" id="PF00535">
    <property type="entry name" value="Glycos_transf_2"/>
    <property type="match status" value="1"/>
</dbReference>
<dbReference type="EC" id="2.4.1.41" evidence="5"/>
<dbReference type="EMBL" id="CDOK01000107">
    <property type="protein sequence ID" value="CEN49508.1"/>
    <property type="molecule type" value="Genomic_DNA"/>
</dbReference>
<evidence type="ECO:0000256" key="2">
    <source>
        <dbReference type="ARBA" id="ARBA00022676"/>
    </source>
</evidence>
<dbReference type="PANTHER" id="PTHR43179:SF12">
    <property type="entry name" value="GALACTOFURANOSYLTRANSFERASE GLFT2"/>
    <property type="match status" value="1"/>
</dbReference>
<gene>
    <name evidence="5" type="ORF">CCAN11_1950012</name>
</gene>
<dbReference type="PANTHER" id="PTHR43179">
    <property type="entry name" value="RHAMNOSYLTRANSFERASE WBBL"/>
    <property type="match status" value="1"/>
</dbReference>
<evidence type="ECO:0000256" key="1">
    <source>
        <dbReference type="ARBA" id="ARBA00006739"/>
    </source>
</evidence>
<sequence>MKIAIVILNWNGVSLLNQFLPKVIQYSQDAQVYVADNASTDGSVVFLKKYFPQIKIIENSENGGYAKGYNQALSQIEADVYCLLNSDVEVTENWLNPIVECFSKDNEIAIVQPKILDHKNRSRFEYAGAAGGFLDKYGFPFCRGRIFDTIEMDLGQYDNNIDLFWASGACFFIRSEVFRKIQGFDEDFFAHQEEIDLCWRVHHLKKRIIYCSDTVVYHVGGATLSVGNPKKVYLNFRNGLFMLIKNLPKRNCFGRIFIRMIFDGIAGVRFLLQGKLAFTWAIVKAHFSFYQKARYFYKKRKTISYENYYALNSIVWQYFFRSRKLFSSLKFINKK</sequence>
<keyword evidence="2 5" id="KW-0328">Glycosyltransferase</keyword>
<dbReference type="SUPFAM" id="SSF53448">
    <property type="entry name" value="Nucleotide-diphospho-sugar transferases"/>
    <property type="match status" value="1"/>
</dbReference>
<dbReference type="Proteomes" id="UP000039370">
    <property type="component" value="Unassembled WGS sequence"/>
</dbReference>
<comment type="similarity">
    <text evidence="1">Belongs to the glycosyltransferase 2 family.</text>
</comment>
<dbReference type="Gene3D" id="3.90.550.10">
    <property type="entry name" value="Spore Coat Polysaccharide Biosynthesis Protein SpsA, Chain A"/>
    <property type="match status" value="1"/>
</dbReference>
<evidence type="ECO:0000313" key="6">
    <source>
        <dbReference type="Proteomes" id="UP000039370"/>
    </source>
</evidence>
<evidence type="ECO:0000256" key="3">
    <source>
        <dbReference type="ARBA" id="ARBA00022679"/>
    </source>
</evidence>
<accession>A0A0B7IHR4</accession>
<dbReference type="AlphaFoldDB" id="A0A0B7IHR4"/>
<dbReference type="InterPro" id="IPR001173">
    <property type="entry name" value="Glyco_trans_2-like"/>
</dbReference>
<evidence type="ECO:0000313" key="5">
    <source>
        <dbReference type="EMBL" id="CEN49508.1"/>
    </source>
</evidence>
<name>A0A0B7IHR4_9FLAO</name>